<protein>
    <recommendedName>
        <fullName evidence="6">Enoyl reductase (ER) domain-containing protein</fullName>
    </recommendedName>
</protein>
<name>A0A382BBI8_9ZZZZ</name>
<evidence type="ECO:0000256" key="2">
    <source>
        <dbReference type="ARBA" id="ARBA00022723"/>
    </source>
</evidence>
<sequence length="359" mass="37568">MKAAVCYEFGKPLVIEEVELLPPKTGEVQVKLAACAICHSDILYAEGAWGGDLPAVYGHEASGIVESVGHGVKSFQSGDHVLVTLIRSCGTCYYCTQGNRVRCETVFPLDEQSPLRTADGKPIAQGLRTGAFAESVVVDVSQLAPIPEDVPLDSASVLSCGVITGFGAVVNTAQIPAGCSVVILGTGGVGLNSVQGAAVAGAEKIIALDLSDAKLEAARNFGATHTVNVSQQKATKAVYGLTGGRGADYVFVTVGAKSAIEQGFKLLGRGGTLVVVGMTANGVKIEFDSCKFASIEQRLLGSKMGSTRLATDIPWYISLYQQGRLKLDELISGRYPLEQINEAISDVSQGNALRNVIVF</sequence>
<dbReference type="InterPro" id="IPR020843">
    <property type="entry name" value="ER"/>
</dbReference>
<dbReference type="InterPro" id="IPR011032">
    <property type="entry name" value="GroES-like_sf"/>
</dbReference>
<dbReference type="PANTHER" id="PTHR43880:SF12">
    <property type="entry name" value="ALCOHOL DEHYDROGENASE CLASS-3"/>
    <property type="match status" value="1"/>
</dbReference>
<dbReference type="SMART" id="SM00829">
    <property type="entry name" value="PKS_ER"/>
    <property type="match status" value="1"/>
</dbReference>
<dbReference type="Pfam" id="PF00107">
    <property type="entry name" value="ADH_zinc_N"/>
    <property type="match status" value="1"/>
</dbReference>
<evidence type="ECO:0000256" key="3">
    <source>
        <dbReference type="ARBA" id="ARBA00022833"/>
    </source>
</evidence>
<keyword evidence="4" id="KW-0560">Oxidoreductase</keyword>
<dbReference type="InterPro" id="IPR036291">
    <property type="entry name" value="NAD(P)-bd_dom_sf"/>
</dbReference>
<dbReference type="FunFam" id="3.40.50.720:FF:000003">
    <property type="entry name" value="S-(hydroxymethyl)glutathione dehydrogenase"/>
    <property type="match status" value="1"/>
</dbReference>
<reference evidence="7" key="1">
    <citation type="submission" date="2018-05" db="EMBL/GenBank/DDBJ databases">
        <authorList>
            <person name="Lanie J.A."/>
            <person name="Ng W.-L."/>
            <person name="Kazmierczak K.M."/>
            <person name="Andrzejewski T.M."/>
            <person name="Davidsen T.M."/>
            <person name="Wayne K.J."/>
            <person name="Tettelin H."/>
            <person name="Glass J.I."/>
            <person name="Rusch D."/>
            <person name="Podicherti R."/>
            <person name="Tsui H.-C.T."/>
            <person name="Winkler M.E."/>
        </authorList>
    </citation>
    <scope>NUCLEOTIDE SEQUENCE</scope>
</reference>
<dbReference type="Gene3D" id="3.40.50.720">
    <property type="entry name" value="NAD(P)-binding Rossmann-like Domain"/>
    <property type="match status" value="1"/>
</dbReference>
<keyword evidence="2" id="KW-0479">Metal-binding</keyword>
<proteinExistence type="predicted"/>
<comment type="cofactor">
    <cofactor evidence="1">
        <name>Zn(2+)</name>
        <dbReference type="ChEBI" id="CHEBI:29105"/>
    </cofactor>
</comment>
<dbReference type="PROSITE" id="PS00059">
    <property type="entry name" value="ADH_ZINC"/>
    <property type="match status" value="1"/>
</dbReference>
<evidence type="ECO:0000259" key="6">
    <source>
        <dbReference type="SMART" id="SM00829"/>
    </source>
</evidence>
<dbReference type="Pfam" id="PF08240">
    <property type="entry name" value="ADH_N"/>
    <property type="match status" value="1"/>
</dbReference>
<dbReference type="InterPro" id="IPR013154">
    <property type="entry name" value="ADH-like_N"/>
</dbReference>
<dbReference type="Gene3D" id="3.90.180.10">
    <property type="entry name" value="Medium-chain alcohol dehydrogenases, catalytic domain"/>
    <property type="match status" value="1"/>
</dbReference>
<evidence type="ECO:0000256" key="4">
    <source>
        <dbReference type="ARBA" id="ARBA00023002"/>
    </source>
</evidence>
<dbReference type="GO" id="GO:0005829">
    <property type="term" value="C:cytosol"/>
    <property type="evidence" value="ECO:0007669"/>
    <property type="project" value="TreeGrafter"/>
</dbReference>
<evidence type="ECO:0000256" key="5">
    <source>
        <dbReference type="ARBA" id="ARBA00023027"/>
    </source>
</evidence>
<organism evidence="7">
    <name type="scientific">marine metagenome</name>
    <dbReference type="NCBI Taxonomy" id="408172"/>
    <lineage>
        <taxon>unclassified sequences</taxon>
        <taxon>metagenomes</taxon>
        <taxon>ecological metagenomes</taxon>
    </lineage>
</organism>
<dbReference type="CDD" id="cd08279">
    <property type="entry name" value="Zn_ADH_class_III"/>
    <property type="match status" value="1"/>
</dbReference>
<dbReference type="SUPFAM" id="SSF51735">
    <property type="entry name" value="NAD(P)-binding Rossmann-fold domains"/>
    <property type="match status" value="1"/>
</dbReference>
<dbReference type="AlphaFoldDB" id="A0A382BBI8"/>
<evidence type="ECO:0000256" key="1">
    <source>
        <dbReference type="ARBA" id="ARBA00001947"/>
    </source>
</evidence>
<dbReference type="GO" id="GO:0008270">
    <property type="term" value="F:zinc ion binding"/>
    <property type="evidence" value="ECO:0007669"/>
    <property type="project" value="InterPro"/>
</dbReference>
<dbReference type="GO" id="GO:0051903">
    <property type="term" value="F:S-(hydroxymethyl)glutathione dehydrogenase [NAD(P)+] activity"/>
    <property type="evidence" value="ECO:0007669"/>
    <property type="project" value="TreeGrafter"/>
</dbReference>
<keyword evidence="5" id="KW-0520">NAD</keyword>
<dbReference type="EMBL" id="UINC01028848">
    <property type="protein sequence ID" value="SVB10577.1"/>
    <property type="molecule type" value="Genomic_DNA"/>
</dbReference>
<dbReference type="PANTHER" id="PTHR43880">
    <property type="entry name" value="ALCOHOL DEHYDROGENASE"/>
    <property type="match status" value="1"/>
</dbReference>
<feature type="domain" description="Enoyl reductase (ER)" evidence="6">
    <location>
        <begin position="10"/>
        <end position="357"/>
    </location>
</feature>
<evidence type="ECO:0000313" key="7">
    <source>
        <dbReference type="EMBL" id="SVB10577.1"/>
    </source>
</evidence>
<dbReference type="InterPro" id="IPR002328">
    <property type="entry name" value="ADH_Zn_CS"/>
</dbReference>
<dbReference type="GO" id="GO:0046294">
    <property type="term" value="P:formaldehyde catabolic process"/>
    <property type="evidence" value="ECO:0007669"/>
    <property type="project" value="TreeGrafter"/>
</dbReference>
<dbReference type="SUPFAM" id="SSF50129">
    <property type="entry name" value="GroES-like"/>
    <property type="match status" value="2"/>
</dbReference>
<gene>
    <name evidence="7" type="ORF">METZ01_LOCUS163431</name>
</gene>
<keyword evidence="3" id="KW-0862">Zinc</keyword>
<accession>A0A382BBI8</accession>
<dbReference type="InterPro" id="IPR013149">
    <property type="entry name" value="ADH-like_C"/>
</dbReference>